<comment type="caution">
    <text evidence="8">The sequence shown here is derived from an EMBL/GenBank/DDBJ whole genome shotgun (WGS) entry which is preliminary data.</text>
</comment>
<dbReference type="EMBL" id="JAGPYM010000033">
    <property type="protein sequence ID" value="KAH6876758.1"/>
    <property type="molecule type" value="Genomic_DNA"/>
</dbReference>
<keyword evidence="4" id="KW-0804">Transcription</keyword>
<name>A0A9P8VUF7_9HYPO</name>
<feature type="region of interest" description="Disordered" evidence="6">
    <location>
        <begin position="239"/>
        <end position="266"/>
    </location>
</feature>
<feature type="region of interest" description="Disordered" evidence="6">
    <location>
        <begin position="73"/>
        <end position="190"/>
    </location>
</feature>
<protein>
    <recommendedName>
        <fullName evidence="7">Zn(2)-C6 fungal-type domain-containing protein</fullName>
    </recommendedName>
</protein>
<evidence type="ECO:0000313" key="9">
    <source>
        <dbReference type="Proteomes" id="UP000777438"/>
    </source>
</evidence>
<feature type="domain" description="Zn(2)-C6 fungal-type" evidence="7">
    <location>
        <begin position="38"/>
        <end position="68"/>
    </location>
</feature>
<evidence type="ECO:0000256" key="4">
    <source>
        <dbReference type="ARBA" id="ARBA00023163"/>
    </source>
</evidence>
<dbReference type="SUPFAM" id="SSF57701">
    <property type="entry name" value="Zn2/Cys6 DNA-binding domain"/>
    <property type="match status" value="1"/>
</dbReference>
<dbReference type="Gene3D" id="4.10.240.10">
    <property type="entry name" value="Zn(2)-C6 fungal-type DNA-binding domain"/>
    <property type="match status" value="1"/>
</dbReference>
<feature type="compositionally biased region" description="Polar residues" evidence="6">
    <location>
        <begin position="80"/>
        <end position="98"/>
    </location>
</feature>
<dbReference type="GO" id="GO:0005634">
    <property type="term" value="C:nucleus"/>
    <property type="evidence" value="ECO:0007669"/>
    <property type="project" value="UniProtKB-SubCell"/>
</dbReference>
<evidence type="ECO:0000256" key="6">
    <source>
        <dbReference type="SAM" id="MobiDB-lite"/>
    </source>
</evidence>
<dbReference type="AlphaFoldDB" id="A0A9P8VUF7"/>
<dbReference type="Pfam" id="PF00172">
    <property type="entry name" value="Zn_clus"/>
    <property type="match status" value="1"/>
</dbReference>
<dbReference type="InterPro" id="IPR036864">
    <property type="entry name" value="Zn2-C6_fun-type_DNA-bd_sf"/>
</dbReference>
<evidence type="ECO:0000259" key="7">
    <source>
        <dbReference type="PROSITE" id="PS50048"/>
    </source>
</evidence>
<evidence type="ECO:0000256" key="3">
    <source>
        <dbReference type="ARBA" id="ARBA00023015"/>
    </source>
</evidence>
<reference evidence="8 9" key="1">
    <citation type="journal article" date="2021" name="Nat. Commun.">
        <title>Genetic determinants of endophytism in the Arabidopsis root mycobiome.</title>
        <authorList>
            <person name="Mesny F."/>
            <person name="Miyauchi S."/>
            <person name="Thiergart T."/>
            <person name="Pickel B."/>
            <person name="Atanasova L."/>
            <person name="Karlsson M."/>
            <person name="Huettel B."/>
            <person name="Barry K.W."/>
            <person name="Haridas S."/>
            <person name="Chen C."/>
            <person name="Bauer D."/>
            <person name="Andreopoulos W."/>
            <person name="Pangilinan J."/>
            <person name="LaButti K."/>
            <person name="Riley R."/>
            <person name="Lipzen A."/>
            <person name="Clum A."/>
            <person name="Drula E."/>
            <person name="Henrissat B."/>
            <person name="Kohler A."/>
            <person name="Grigoriev I.V."/>
            <person name="Martin F.M."/>
            <person name="Hacquard S."/>
        </authorList>
    </citation>
    <scope>NUCLEOTIDE SEQUENCE [LARGE SCALE GENOMIC DNA]</scope>
    <source>
        <strain evidence="8 9">MPI-CAGE-CH-0241</strain>
    </source>
</reference>
<proteinExistence type="predicted"/>
<sequence>MFGTLVSNDSDRDALQFIENPDPVAAVSRNLQNTKHIACMSCRSRKVRCSGRRTGCQRCVLMGIKCVYPENQRRNRRQESITSSGTASSKRNWKSPTRVTRDGAEQCAKNKQTKHGRDPELDDLHDKLSNDSDTDMSLPSIGMICTPARPSSEGGPSSSSTDNATSASDLTTSESSCSTGSHRPPVALPDQFPELFETDTFLSSLLSPPKMDSVVDLDFWEEIYSTHGCDMPWTMNAGEEGTTAGPALSEPPSIEPPGGGSGANTRTESDSCSCLLSSISFLERLASRSASRESRIDVIFADVRNSMEALAAFIACERCAAREELNMVLAMAARHISIICGKLANCYRHLRGLSGDTNNNDSSHQQQLDRDASIPGTVDISVSTYSVDRREGLHLLKSLATFQIREFQQHINTIKSRYPPQPNQGQAGTLTEAENHVKLAQVTISSY</sequence>
<dbReference type="GO" id="GO:0000981">
    <property type="term" value="F:DNA-binding transcription factor activity, RNA polymerase II-specific"/>
    <property type="evidence" value="ECO:0007669"/>
    <property type="project" value="InterPro"/>
</dbReference>
<feature type="compositionally biased region" description="Low complexity" evidence="6">
    <location>
        <begin position="150"/>
        <end position="173"/>
    </location>
</feature>
<keyword evidence="3" id="KW-0805">Transcription regulation</keyword>
<evidence type="ECO:0000256" key="5">
    <source>
        <dbReference type="ARBA" id="ARBA00023242"/>
    </source>
</evidence>
<dbReference type="InterPro" id="IPR001138">
    <property type="entry name" value="Zn2Cys6_DnaBD"/>
</dbReference>
<organism evidence="8 9">
    <name type="scientific">Thelonectria olida</name>
    <dbReference type="NCBI Taxonomy" id="1576542"/>
    <lineage>
        <taxon>Eukaryota</taxon>
        <taxon>Fungi</taxon>
        <taxon>Dikarya</taxon>
        <taxon>Ascomycota</taxon>
        <taxon>Pezizomycotina</taxon>
        <taxon>Sordariomycetes</taxon>
        <taxon>Hypocreomycetidae</taxon>
        <taxon>Hypocreales</taxon>
        <taxon>Nectriaceae</taxon>
        <taxon>Thelonectria</taxon>
    </lineage>
</organism>
<dbReference type="PROSITE" id="PS00463">
    <property type="entry name" value="ZN2_CY6_FUNGAL_1"/>
    <property type="match status" value="1"/>
</dbReference>
<dbReference type="Proteomes" id="UP000777438">
    <property type="component" value="Unassembled WGS sequence"/>
</dbReference>
<keyword evidence="2" id="KW-0479">Metal-binding</keyword>
<keyword evidence="9" id="KW-1185">Reference proteome</keyword>
<dbReference type="PANTHER" id="PTHR47338">
    <property type="entry name" value="ZN(II)2CYS6 TRANSCRIPTION FACTOR (EUROFUNG)-RELATED"/>
    <property type="match status" value="1"/>
</dbReference>
<dbReference type="OrthoDB" id="2328572at2759"/>
<evidence type="ECO:0000256" key="2">
    <source>
        <dbReference type="ARBA" id="ARBA00022723"/>
    </source>
</evidence>
<gene>
    <name evidence="8" type="ORF">B0T10DRAFT_585174</name>
</gene>
<feature type="compositionally biased region" description="Basic and acidic residues" evidence="6">
    <location>
        <begin position="115"/>
        <end position="130"/>
    </location>
</feature>
<dbReference type="PROSITE" id="PS50048">
    <property type="entry name" value="ZN2_CY6_FUNGAL_2"/>
    <property type="match status" value="1"/>
</dbReference>
<dbReference type="SMART" id="SM00066">
    <property type="entry name" value="GAL4"/>
    <property type="match status" value="1"/>
</dbReference>
<dbReference type="GO" id="GO:0008270">
    <property type="term" value="F:zinc ion binding"/>
    <property type="evidence" value="ECO:0007669"/>
    <property type="project" value="InterPro"/>
</dbReference>
<dbReference type="CDD" id="cd00067">
    <property type="entry name" value="GAL4"/>
    <property type="match status" value="1"/>
</dbReference>
<dbReference type="InterPro" id="IPR050815">
    <property type="entry name" value="TF_fung"/>
</dbReference>
<evidence type="ECO:0000313" key="8">
    <source>
        <dbReference type="EMBL" id="KAH6876758.1"/>
    </source>
</evidence>
<dbReference type="PANTHER" id="PTHR47338:SF5">
    <property type="entry name" value="ZN(II)2CYS6 TRANSCRIPTION FACTOR (EUROFUNG)"/>
    <property type="match status" value="1"/>
</dbReference>
<evidence type="ECO:0000256" key="1">
    <source>
        <dbReference type="ARBA" id="ARBA00004123"/>
    </source>
</evidence>
<keyword evidence="5" id="KW-0539">Nucleus</keyword>
<accession>A0A9P8VUF7</accession>
<feature type="non-terminal residue" evidence="8">
    <location>
        <position position="1"/>
    </location>
</feature>
<comment type="subcellular location">
    <subcellularLocation>
        <location evidence="1">Nucleus</location>
    </subcellularLocation>
</comment>